<keyword evidence="4" id="KW-1185">Reference proteome</keyword>
<feature type="compositionally biased region" description="Pro residues" evidence="2">
    <location>
        <begin position="15"/>
        <end position="27"/>
    </location>
</feature>
<protein>
    <submittedName>
        <fullName evidence="3">Uncharacterized protein</fullName>
    </submittedName>
</protein>
<evidence type="ECO:0000256" key="1">
    <source>
        <dbReference type="SAM" id="Coils"/>
    </source>
</evidence>
<evidence type="ECO:0000256" key="2">
    <source>
        <dbReference type="SAM" id="MobiDB-lite"/>
    </source>
</evidence>
<reference evidence="3 4" key="1">
    <citation type="submission" date="2019-10" db="EMBL/GenBank/DDBJ databases">
        <authorList>
            <person name="Palmer J.M."/>
        </authorList>
    </citation>
    <scope>NUCLEOTIDE SEQUENCE [LARGE SCALE GENOMIC DNA]</scope>
    <source>
        <strain evidence="3 4">TWF506</strain>
    </source>
</reference>
<sequence length="527" mass="60638">MDIETTDLEILPAEMPLPLPLPLPLPPAKRRRTGSGSTSSYEPDPNEAEDVSSNVSGEGRVFVETLPASTHRKTLQRGDRKIVKTFKSRRSYRSVSAAPTPQQTYSSRPSRSESRQVRVTLKVKDRISPPRVKDDLDTGELSITPSATFTSRKLRRRNPVRYGFSSQSRPTAEAQNSDTAITAESHTVDYTQRSRHRHMNQDSEGMHQQLDYQNVPKPLSPNASQNRISELEKENAILEEENITLRAQVDELCSRMGTEGPSSLETAMVKDDVFFENGFANLNKMIRDFVREFLQSRFTSPFSPSKVPAKIRDVLNVEGPEWQKHLKGGKNRKVLRAIAQKYISFYLVENIIMDPVFRHNRQLRDAFSTIQMAFTGDSAVRSRWRNRTIQELRSALPARSPDACMIEQKSKELFRDTRVLWVKNQEMREMERLRRIADYAEKLATELHKLPFEIQYGFSRDNWDKLPRDIDTHPEKEFYQINVHSRHSKFQFITVFPGIRKFSGSPGRGEDEDSSAVYLPLQLLAYY</sequence>
<feature type="compositionally biased region" description="Polar residues" evidence="2">
    <location>
        <begin position="164"/>
        <end position="191"/>
    </location>
</feature>
<feature type="region of interest" description="Disordered" evidence="2">
    <location>
        <begin position="86"/>
        <end position="117"/>
    </location>
</feature>
<organism evidence="3 4">
    <name type="scientific">Arthrobotrys conoides</name>
    <dbReference type="NCBI Taxonomy" id="74498"/>
    <lineage>
        <taxon>Eukaryota</taxon>
        <taxon>Fungi</taxon>
        <taxon>Dikarya</taxon>
        <taxon>Ascomycota</taxon>
        <taxon>Pezizomycotina</taxon>
        <taxon>Orbiliomycetes</taxon>
        <taxon>Orbiliales</taxon>
        <taxon>Orbiliaceae</taxon>
        <taxon>Arthrobotrys</taxon>
    </lineage>
</organism>
<feature type="region of interest" description="Disordered" evidence="2">
    <location>
        <begin position="162"/>
        <end position="193"/>
    </location>
</feature>
<dbReference type="AlphaFoldDB" id="A0AAN8RRP9"/>
<dbReference type="Proteomes" id="UP001307849">
    <property type="component" value="Unassembled WGS sequence"/>
</dbReference>
<proteinExistence type="predicted"/>
<feature type="coiled-coil region" evidence="1">
    <location>
        <begin position="228"/>
        <end position="255"/>
    </location>
</feature>
<dbReference type="EMBL" id="JAVHJM010000009">
    <property type="protein sequence ID" value="KAK6505980.1"/>
    <property type="molecule type" value="Genomic_DNA"/>
</dbReference>
<accession>A0AAN8RRP9</accession>
<keyword evidence="1" id="KW-0175">Coiled coil</keyword>
<comment type="caution">
    <text evidence="3">The sequence shown here is derived from an EMBL/GenBank/DDBJ whole genome shotgun (WGS) entry which is preliminary data.</text>
</comment>
<feature type="region of interest" description="Disordered" evidence="2">
    <location>
        <begin position="1"/>
        <end position="57"/>
    </location>
</feature>
<evidence type="ECO:0000313" key="3">
    <source>
        <dbReference type="EMBL" id="KAK6505980.1"/>
    </source>
</evidence>
<name>A0AAN8RRP9_9PEZI</name>
<feature type="compositionally biased region" description="Polar residues" evidence="2">
    <location>
        <begin position="93"/>
        <end position="109"/>
    </location>
</feature>
<evidence type="ECO:0000313" key="4">
    <source>
        <dbReference type="Proteomes" id="UP001307849"/>
    </source>
</evidence>
<gene>
    <name evidence="3" type="ORF">TWF506_010907</name>
</gene>